<sequence>MNIFAPNLYLCAYHLREDDTEGETHPLWLNCDRLLSHLTETRLIPHLHEGENRILLPPPDKQISFTLTDSNDIEGFIQPVQLQEDSYGVFLNIGYDDSDTTNLVEIPILEQLNPNQILPFPPSPYFLGQTLLLTLNLTPENQDLQGSELTKLANQCYQALFNQKADPSRSRELFGSPIFEYGNPREPDKYPHVLIWLFRDELADQTLQKNQCFSSIFDLFFYRHKVSKAFQDSREIYQQLKQYYLSLDPTLDQIQAQIDSAKPDPQDNTYLQDFKTQLKQLSADSLIYDRLLRKMKDLGTTIHINLNNYNDTIEQICAKLGIDKEELSLWRYFGEETGPYFRGQIAANLSYFEQGTGLISQAIASIRAIVEIDQAQCDRQRQEADAKYYQQQQDANQDLQNHIQAVGVGIAAGAIVASTSGLVTEPWERPDSDRFSLPYRHPFIIALVASIICAVGAWWVAEKLIKRVK</sequence>
<feature type="transmembrane region" description="Helical" evidence="1">
    <location>
        <begin position="443"/>
        <end position="461"/>
    </location>
</feature>
<evidence type="ECO:0000313" key="2">
    <source>
        <dbReference type="EMBL" id="GCE94789.1"/>
    </source>
</evidence>
<proteinExistence type="predicted"/>
<keyword evidence="3" id="KW-1185">Reference proteome</keyword>
<keyword evidence="1" id="KW-0812">Transmembrane</keyword>
<dbReference type="Proteomes" id="UP000326169">
    <property type="component" value="Unassembled WGS sequence"/>
</dbReference>
<name>A0A5M3TBN2_LIMPL</name>
<evidence type="ECO:0000256" key="1">
    <source>
        <dbReference type="SAM" id="Phobius"/>
    </source>
</evidence>
<reference evidence="2 3" key="1">
    <citation type="journal article" date="2019" name="J Genomics">
        <title>The Draft Genome of a Hydrogen-producing Cyanobacterium, Arthrospira platensis NIES-46.</title>
        <authorList>
            <person name="Suzuki S."/>
            <person name="Yamaguchi H."/>
            <person name="Kawachi M."/>
        </authorList>
    </citation>
    <scope>NUCLEOTIDE SEQUENCE [LARGE SCALE GENOMIC DNA]</scope>
    <source>
        <strain evidence="2 3">NIES-46</strain>
    </source>
</reference>
<dbReference type="EMBL" id="BIMW01000107">
    <property type="protein sequence ID" value="GCE94789.1"/>
    <property type="molecule type" value="Genomic_DNA"/>
</dbReference>
<dbReference type="GeneID" id="301683674"/>
<keyword evidence="1" id="KW-0472">Membrane</keyword>
<protein>
    <submittedName>
        <fullName evidence="2">Uncharacterized protein</fullName>
    </submittedName>
</protein>
<dbReference type="RefSeq" id="WP_014276200.1">
    <property type="nucleotide sequence ID" value="NZ_BIMW01000107.1"/>
</dbReference>
<accession>A0A5M3TBN2</accession>
<keyword evidence="1" id="KW-1133">Transmembrane helix</keyword>
<comment type="caution">
    <text evidence="2">The sequence shown here is derived from an EMBL/GenBank/DDBJ whole genome shotgun (WGS) entry which is preliminary data.</text>
</comment>
<gene>
    <name evidence="2" type="ORF">NIES46_28490</name>
</gene>
<organism evidence="2 3">
    <name type="scientific">Limnospira platensis NIES-46</name>
    <dbReference type="NCBI Taxonomy" id="1236695"/>
    <lineage>
        <taxon>Bacteria</taxon>
        <taxon>Bacillati</taxon>
        <taxon>Cyanobacteriota</taxon>
        <taxon>Cyanophyceae</taxon>
        <taxon>Oscillatoriophycideae</taxon>
        <taxon>Oscillatoriales</taxon>
        <taxon>Sirenicapillariaceae</taxon>
        <taxon>Limnospira</taxon>
    </lineage>
</organism>
<evidence type="ECO:0000313" key="3">
    <source>
        <dbReference type="Proteomes" id="UP000326169"/>
    </source>
</evidence>